<name>A0A0V1LES3_9BILA</name>
<comment type="caution">
    <text evidence="1">The sequence shown here is derived from an EMBL/GenBank/DDBJ whole genome shotgun (WGS) entry which is preliminary data.</text>
</comment>
<keyword evidence="2" id="KW-1185">Reference proteome</keyword>
<evidence type="ECO:0000313" key="2">
    <source>
        <dbReference type="Proteomes" id="UP000054721"/>
    </source>
</evidence>
<accession>A0A0V1LES3</accession>
<dbReference type="EMBL" id="JYDW01000067">
    <property type="protein sequence ID" value="KRZ57863.1"/>
    <property type="molecule type" value="Genomic_DNA"/>
</dbReference>
<evidence type="ECO:0000313" key="1">
    <source>
        <dbReference type="EMBL" id="KRZ57863.1"/>
    </source>
</evidence>
<dbReference type="OrthoDB" id="10495970at2759"/>
<dbReference type="Proteomes" id="UP000054721">
    <property type="component" value="Unassembled WGS sequence"/>
</dbReference>
<dbReference type="AlphaFoldDB" id="A0A0V1LES3"/>
<proteinExistence type="predicted"/>
<protein>
    <submittedName>
        <fullName evidence="1">Uncharacterized protein</fullName>
    </submittedName>
</protein>
<organism evidence="1 2">
    <name type="scientific">Trichinella nativa</name>
    <dbReference type="NCBI Taxonomy" id="6335"/>
    <lineage>
        <taxon>Eukaryota</taxon>
        <taxon>Metazoa</taxon>
        <taxon>Ecdysozoa</taxon>
        <taxon>Nematoda</taxon>
        <taxon>Enoplea</taxon>
        <taxon>Dorylaimia</taxon>
        <taxon>Trichinellida</taxon>
        <taxon>Trichinellidae</taxon>
        <taxon>Trichinella</taxon>
    </lineage>
</organism>
<gene>
    <name evidence="1" type="ORF">T02_8302</name>
</gene>
<sequence length="73" mass="8216">MSCAVCQALQETKYNGSNTSGKNSQLSSRVQKVILGQGLRIFWSEVCWMTSRMEIISYETAKVPVDFDSRAHL</sequence>
<reference evidence="1 2" key="1">
    <citation type="submission" date="2015-05" db="EMBL/GenBank/DDBJ databases">
        <title>Evolution of Trichinella species and genotypes.</title>
        <authorList>
            <person name="Korhonen P.K."/>
            <person name="Edoardo P."/>
            <person name="Giuseppe L.R."/>
            <person name="Gasser R.B."/>
        </authorList>
    </citation>
    <scope>NUCLEOTIDE SEQUENCE [LARGE SCALE GENOMIC DNA]</scope>
    <source>
        <strain evidence="1">ISS10</strain>
    </source>
</reference>